<dbReference type="InterPro" id="IPR036670">
    <property type="entry name" value="SecA_X-link_sf"/>
</dbReference>
<dbReference type="GO" id="GO:0017038">
    <property type="term" value="P:protein import"/>
    <property type="evidence" value="ECO:0007669"/>
    <property type="project" value="InterPro"/>
</dbReference>
<evidence type="ECO:0000313" key="6">
    <source>
        <dbReference type="EMBL" id="CAI8016661.1"/>
    </source>
</evidence>
<evidence type="ECO:0000259" key="4">
    <source>
        <dbReference type="PROSITE" id="PS51192"/>
    </source>
</evidence>
<dbReference type="PROSITE" id="PS51196">
    <property type="entry name" value="SECA_MOTOR_DEAD"/>
    <property type="match status" value="1"/>
</dbReference>
<dbReference type="GO" id="GO:0005524">
    <property type="term" value="F:ATP binding"/>
    <property type="evidence" value="ECO:0007669"/>
    <property type="project" value="InterPro"/>
</dbReference>
<protein>
    <submittedName>
        <fullName evidence="6">Protein translocase subunit SecA</fullName>
    </submittedName>
</protein>
<dbReference type="Pfam" id="PF01043">
    <property type="entry name" value="SecA_PP_bind"/>
    <property type="match status" value="1"/>
</dbReference>
<dbReference type="EMBL" id="CASHTH010001547">
    <property type="protein sequence ID" value="CAI8016661.1"/>
    <property type="molecule type" value="Genomic_DNA"/>
</dbReference>
<dbReference type="PANTHER" id="PTHR30612:SF0">
    <property type="entry name" value="CHLOROPLAST PROTEIN-TRANSPORTING ATPASE"/>
    <property type="match status" value="1"/>
</dbReference>
<keyword evidence="1" id="KW-0653">Protein transport</keyword>
<keyword evidence="1" id="KW-0813">Transport</keyword>
<name>A0AA35WGP2_GEOBA</name>
<proteinExistence type="predicted"/>
<keyword evidence="7" id="KW-1185">Reference proteome</keyword>
<dbReference type="InterPro" id="IPR014001">
    <property type="entry name" value="Helicase_ATP-bd"/>
</dbReference>
<dbReference type="InterPro" id="IPR000185">
    <property type="entry name" value="SecA"/>
</dbReference>
<dbReference type="GO" id="GO:0005886">
    <property type="term" value="C:plasma membrane"/>
    <property type="evidence" value="ECO:0007669"/>
    <property type="project" value="TreeGrafter"/>
</dbReference>
<dbReference type="InterPro" id="IPR027417">
    <property type="entry name" value="P-loop_NTPase"/>
</dbReference>
<feature type="domain" description="Helicase ATP-binding" evidence="4">
    <location>
        <begin position="155"/>
        <end position="351"/>
    </location>
</feature>
<sequence length="544" mass="59763">MSQAVEVARRSRERGSESLSDTDLEAFLHYSAAGSLSEECTDSRIADALAAVDTAVRRRVGIWRAATWLPGDLNGKIKCARARAEDALLPPRAWTGRQRSQSNEDAACLALTELISKLRTQHPTEVRLTADFYKLLESVDDAGCLRFTPTEQQLTAATLLLRDFIVEMDAGEGKTLASVMAAAVFAASGRSVHILTANDYLATRDCDALAPVLESLGLTVGLVIDGMDRQDREIQYAAQIVFTTAREVGFDYLRDSVAESFDRRVNPTFDVAIVDEADHLLIDQARTPLIISGDRIPEPVLGPDLEALAIELIEKQSVSIDALYQNLALEAKALSQNLAKILLAGGLTPRLESELDRQGISTRQVFSDLWRLNDEDEGSPLERDLLFAIDPDRSTLRLTEQGWEEVYGRVDGPVSAFGTIQALRARVLHDAGTDYVLDQGDITLVDRLDGRPMFSHRYMHGLHEALESKEGLGRHNRADAKARTSIRALMSNYKTVAGLTGTAMEAADTFAREYGIQTVRVPAESESPQDGHGRGGLLRPRRTH</sequence>
<keyword evidence="2" id="KW-0811">Translocation</keyword>
<evidence type="ECO:0000256" key="2">
    <source>
        <dbReference type="ARBA" id="ARBA00023010"/>
    </source>
</evidence>
<evidence type="ECO:0000313" key="7">
    <source>
        <dbReference type="Proteomes" id="UP001174909"/>
    </source>
</evidence>
<evidence type="ECO:0000256" key="3">
    <source>
        <dbReference type="SAM" id="MobiDB-lite"/>
    </source>
</evidence>
<accession>A0AA35WGP2</accession>
<dbReference type="Gene3D" id="3.90.1440.10">
    <property type="entry name" value="SecA, preprotein cross-linking domain"/>
    <property type="match status" value="1"/>
</dbReference>
<dbReference type="SUPFAM" id="SSF81767">
    <property type="entry name" value="Pre-protein crosslinking domain of SecA"/>
    <property type="match status" value="1"/>
</dbReference>
<dbReference type="GO" id="GO:0006886">
    <property type="term" value="P:intracellular protein transport"/>
    <property type="evidence" value="ECO:0007669"/>
    <property type="project" value="InterPro"/>
</dbReference>
<organism evidence="6 7">
    <name type="scientific">Geodia barretti</name>
    <name type="common">Barrett's horny sponge</name>
    <dbReference type="NCBI Taxonomy" id="519541"/>
    <lineage>
        <taxon>Eukaryota</taxon>
        <taxon>Metazoa</taxon>
        <taxon>Porifera</taxon>
        <taxon>Demospongiae</taxon>
        <taxon>Heteroscleromorpha</taxon>
        <taxon>Tetractinellida</taxon>
        <taxon>Astrophorina</taxon>
        <taxon>Geodiidae</taxon>
        <taxon>Geodia</taxon>
    </lineage>
</organism>
<feature type="region of interest" description="Disordered" evidence="3">
    <location>
        <begin position="520"/>
        <end position="544"/>
    </location>
</feature>
<dbReference type="PANTHER" id="PTHR30612">
    <property type="entry name" value="SECA INNER MEMBRANE COMPONENT OF SEC PROTEIN SECRETION SYSTEM"/>
    <property type="match status" value="1"/>
</dbReference>
<comment type="caution">
    <text evidence="6">The sequence shown here is derived from an EMBL/GenBank/DDBJ whole genome shotgun (WGS) entry which is preliminary data.</text>
</comment>
<gene>
    <name evidence="6" type="ORF">GBAR_LOCUS10204</name>
</gene>
<dbReference type="InterPro" id="IPR011130">
    <property type="entry name" value="SecA_preprotein_X-link_dom"/>
</dbReference>
<dbReference type="InterPro" id="IPR014018">
    <property type="entry name" value="SecA_motor_DEAD"/>
</dbReference>
<dbReference type="Pfam" id="PF07517">
    <property type="entry name" value="SecA_DEAD"/>
    <property type="match status" value="1"/>
</dbReference>
<evidence type="ECO:0000256" key="1">
    <source>
        <dbReference type="ARBA" id="ARBA00022927"/>
    </source>
</evidence>
<dbReference type="GO" id="GO:0005829">
    <property type="term" value="C:cytosol"/>
    <property type="evidence" value="ECO:0007669"/>
    <property type="project" value="TreeGrafter"/>
</dbReference>
<dbReference type="SUPFAM" id="SSF52540">
    <property type="entry name" value="P-loop containing nucleoside triphosphate hydrolases"/>
    <property type="match status" value="1"/>
</dbReference>
<dbReference type="SMART" id="SM00958">
    <property type="entry name" value="SecA_PP_bind"/>
    <property type="match status" value="1"/>
</dbReference>
<dbReference type="Proteomes" id="UP001174909">
    <property type="component" value="Unassembled WGS sequence"/>
</dbReference>
<evidence type="ECO:0000259" key="5">
    <source>
        <dbReference type="PROSITE" id="PS51196"/>
    </source>
</evidence>
<dbReference type="Gene3D" id="3.40.50.300">
    <property type="entry name" value="P-loop containing nucleotide triphosphate hydrolases"/>
    <property type="match status" value="1"/>
</dbReference>
<dbReference type="PRINTS" id="PR00906">
    <property type="entry name" value="SECA"/>
</dbReference>
<dbReference type="AlphaFoldDB" id="A0AA35WGP2"/>
<dbReference type="GO" id="GO:0006605">
    <property type="term" value="P:protein targeting"/>
    <property type="evidence" value="ECO:0007669"/>
    <property type="project" value="InterPro"/>
</dbReference>
<dbReference type="PROSITE" id="PS51192">
    <property type="entry name" value="HELICASE_ATP_BIND_1"/>
    <property type="match status" value="1"/>
</dbReference>
<dbReference type="SMART" id="SM00957">
    <property type="entry name" value="SecA_DEAD"/>
    <property type="match status" value="1"/>
</dbReference>
<reference evidence="6" key="1">
    <citation type="submission" date="2023-03" db="EMBL/GenBank/DDBJ databases">
        <authorList>
            <person name="Steffen K."/>
            <person name="Cardenas P."/>
        </authorList>
    </citation>
    <scope>NUCLEOTIDE SEQUENCE</scope>
</reference>
<feature type="domain" description="SecA family profile" evidence="5">
    <location>
        <begin position="1"/>
        <end position="544"/>
    </location>
</feature>
<dbReference type="InterPro" id="IPR011115">
    <property type="entry name" value="SecA_DEAD"/>
</dbReference>